<proteinExistence type="predicted"/>
<evidence type="ECO:0000256" key="8">
    <source>
        <dbReference type="SAM" id="Phobius"/>
    </source>
</evidence>
<dbReference type="PANTHER" id="PTHR42682:SF3">
    <property type="entry name" value="FORMATE HYDROGENLYASE SUBUNIT 3-RELATED"/>
    <property type="match status" value="1"/>
</dbReference>
<keyword evidence="6 8" id="KW-0472">Membrane</keyword>
<feature type="transmembrane region" description="Helical" evidence="8">
    <location>
        <begin position="526"/>
        <end position="546"/>
    </location>
</feature>
<feature type="transmembrane region" description="Helical" evidence="8">
    <location>
        <begin position="336"/>
        <end position="362"/>
    </location>
</feature>
<feature type="transmembrane region" description="Helical" evidence="8">
    <location>
        <begin position="40"/>
        <end position="58"/>
    </location>
</feature>
<keyword evidence="11" id="KW-1185">Reference proteome</keyword>
<comment type="caution">
    <text evidence="10">The sequence shown here is derived from an EMBL/GenBank/DDBJ whole genome shotgun (WGS) entry which is preliminary data.</text>
</comment>
<keyword evidence="5" id="KW-0560">Oxidoreductase</keyword>
<feature type="transmembrane region" description="Helical" evidence="8">
    <location>
        <begin position="476"/>
        <end position="494"/>
    </location>
</feature>
<evidence type="ECO:0000256" key="3">
    <source>
        <dbReference type="ARBA" id="ARBA00022692"/>
    </source>
</evidence>
<evidence type="ECO:0000256" key="6">
    <source>
        <dbReference type="ARBA" id="ARBA00023136"/>
    </source>
</evidence>
<feature type="transmembrane region" description="Helical" evidence="8">
    <location>
        <begin position="208"/>
        <end position="232"/>
    </location>
</feature>
<keyword evidence="4 8" id="KW-1133">Transmembrane helix</keyword>
<sequence>MGPVTGVELGILGQLGLVLVGVVVAVTVPPAVRSRASGSVSVLLGAAGAATGAAALAGREGVVELPTSLPLGHVALQATPLGGFFMLVAGGVGLVAALYGIGAGHGPSTSRTFCAAFPVFLGALQMVPAAGDAVSFLVAWEVMAVASTVLVLAEHAARAEVRSAASWYAAMTHLSFVLLLLGFAVLAGTGGGTDWASLSRVDPGSPSASVAFVLLAAGFATKAGVVPVHVWLPRAHPAAPSQVSAVMSAAMVKMGVYGVLLVTLRLLPGGPSWWGTALLGAGAVSAVYGILQASVATDLKRLLAYSTTENIGLMFLAAGTGLMLRAHQVTPAADAAIVACLLLVASHAAFKAALFLATGSVVHASGERDLDRMGGLGARLPVTGLAFGVGALGAAALPVTAGFVAEWALLQAVIHGARPEDRLVAVIMPIAVTVVALTAGLALLTFVKAYGIAFLARPRSDGAAAAVESSGSMQTAMISAAVAVVALGVAPGALTRAASSAAGVEPGSATLTGVDLSGVGASLEPLALLVAGALALAVVGAVSAAGRRQRRPVELSWGCGGVRADPRMQYTATSYAEPLARVFDDALRPERDVVITHAAESRYLVERVQFRQQVVDLMETRLYHPGLRLVDRAGTAGRRLQNGSIHRYLGYSFLALVAVLLVVTL</sequence>
<feature type="transmembrane region" description="Helical" evidence="8">
    <location>
        <begin position="648"/>
        <end position="664"/>
    </location>
</feature>
<evidence type="ECO:0000256" key="7">
    <source>
        <dbReference type="RuleBase" id="RU000320"/>
    </source>
</evidence>
<evidence type="ECO:0000259" key="9">
    <source>
        <dbReference type="Pfam" id="PF00361"/>
    </source>
</evidence>
<evidence type="ECO:0000256" key="1">
    <source>
        <dbReference type="ARBA" id="ARBA00004651"/>
    </source>
</evidence>
<feature type="transmembrane region" description="Helical" evidence="8">
    <location>
        <begin position="382"/>
        <end position="405"/>
    </location>
</feature>
<feature type="transmembrane region" description="Helical" evidence="8">
    <location>
        <begin position="165"/>
        <end position="188"/>
    </location>
</feature>
<feature type="transmembrane region" description="Helical" evidence="8">
    <location>
        <begin position="273"/>
        <end position="291"/>
    </location>
</feature>
<evidence type="ECO:0000256" key="5">
    <source>
        <dbReference type="ARBA" id="ARBA00023002"/>
    </source>
</evidence>
<gene>
    <name evidence="10" type="ORF">ISU07_15670</name>
</gene>
<feature type="transmembrane region" description="Helical" evidence="8">
    <location>
        <begin position="6"/>
        <end position="28"/>
    </location>
</feature>
<keyword evidence="3 7" id="KW-0812">Transmembrane</keyword>
<feature type="transmembrane region" description="Helical" evidence="8">
    <location>
        <begin position="113"/>
        <end position="130"/>
    </location>
</feature>
<feature type="transmembrane region" description="Helical" evidence="8">
    <location>
        <begin position="303"/>
        <end position="324"/>
    </location>
</feature>
<comment type="subcellular location">
    <subcellularLocation>
        <location evidence="1">Cell membrane</location>
        <topology evidence="1">Multi-pass membrane protein</topology>
    </subcellularLocation>
    <subcellularLocation>
        <location evidence="7">Membrane</location>
        <topology evidence="7">Multi-pass membrane protein</topology>
    </subcellularLocation>
</comment>
<evidence type="ECO:0000313" key="10">
    <source>
        <dbReference type="EMBL" id="MBF4764571.1"/>
    </source>
</evidence>
<dbReference type="InterPro" id="IPR052175">
    <property type="entry name" value="ComplexI-like_HydComp"/>
</dbReference>
<reference evidence="10" key="1">
    <citation type="submission" date="2020-11" db="EMBL/GenBank/DDBJ databases">
        <title>Nocardioides sp. nov., isolated from Soil of Cynanchum wilfordii Hemsley rhizosphere.</title>
        <authorList>
            <person name="Lee J.-S."/>
            <person name="Suh M.K."/>
            <person name="Kim J.-S."/>
        </authorList>
    </citation>
    <scope>NUCLEOTIDE SEQUENCE</scope>
    <source>
        <strain evidence="10">KCTC 19275</strain>
    </source>
</reference>
<evidence type="ECO:0000256" key="2">
    <source>
        <dbReference type="ARBA" id="ARBA00022475"/>
    </source>
</evidence>
<protein>
    <submittedName>
        <fullName evidence="10">Hydrogenase 4 subunit B</fullName>
    </submittedName>
</protein>
<dbReference type="InterPro" id="IPR001750">
    <property type="entry name" value="ND/Mrp_TM"/>
</dbReference>
<dbReference type="PANTHER" id="PTHR42682">
    <property type="entry name" value="HYDROGENASE-4 COMPONENT F"/>
    <property type="match status" value="1"/>
</dbReference>
<feature type="transmembrane region" description="Helical" evidence="8">
    <location>
        <begin position="244"/>
        <end position="267"/>
    </location>
</feature>
<dbReference type="AlphaFoldDB" id="A0A930VHB3"/>
<evidence type="ECO:0000256" key="4">
    <source>
        <dbReference type="ARBA" id="ARBA00022989"/>
    </source>
</evidence>
<evidence type="ECO:0000313" key="11">
    <source>
        <dbReference type="Proteomes" id="UP000640489"/>
    </source>
</evidence>
<feature type="transmembrane region" description="Helical" evidence="8">
    <location>
        <begin position="78"/>
        <end position="101"/>
    </location>
</feature>
<dbReference type="Proteomes" id="UP000640489">
    <property type="component" value="Unassembled WGS sequence"/>
</dbReference>
<dbReference type="EMBL" id="JADKPN010000010">
    <property type="protein sequence ID" value="MBF4764571.1"/>
    <property type="molecule type" value="Genomic_DNA"/>
</dbReference>
<dbReference type="GO" id="GO:0016491">
    <property type="term" value="F:oxidoreductase activity"/>
    <property type="evidence" value="ECO:0007669"/>
    <property type="project" value="UniProtKB-KW"/>
</dbReference>
<accession>A0A930VHB3</accession>
<keyword evidence="2" id="KW-1003">Cell membrane</keyword>
<feature type="transmembrane region" description="Helical" evidence="8">
    <location>
        <begin position="136"/>
        <end position="153"/>
    </location>
</feature>
<feature type="transmembrane region" description="Helical" evidence="8">
    <location>
        <begin position="425"/>
        <end position="455"/>
    </location>
</feature>
<name>A0A930VHB3_9ACTN</name>
<feature type="domain" description="NADH:quinone oxidoreductase/Mrp antiporter transmembrane" evidence="9">
    <location>
        <begin position="130"/>
        <end position="415"/>
    </location>
</feature>
<dbReference type="Pfam" id="PF00361">
    <property type="entry name" value="Proton_antipo_M"/>
    <property type="match status" value="1"/>
</dbReference>
<organism evidence="10 11">
    <name type="scientific">Nocardioides islandensis</name>
    <dbReference type="NCBI Taxonomy" id="433663"/>
    <lineage>
        <taxon>Bacteria</taxon>
        <taxon>Bacillati</taxon>
        <taxon>Actinomycetota</taxon>
        <taxon>Actinomycetes</taxon>
        <taxon>Propionibacteriales</taxon>
        <taxon>Nocardioidaceae</taxon>
        <taxon>Nocardioides</taxon>
    </lineage>
</organism>
<dbReference type="GO" id="GO:0005886">
    <property type="term" value="C:plasma membrane"/>
    <property type="evidence" value="ECO:0007669"/>
    <property type="project" value="UniProtKB-SubCell"/>
</dbReference>